<dbReference type="Proteomes" id="UP000039865">
    <property type="component" value="Unassembled WGS sequence"/>
</dbReference>
<organism evidence="2 3">
    <name type="scientific">Stylonychia lemnae</name>
    <name type="common">Ciliate</name>
    <dbReference type="NCBI Taxonomy" id="5949"/>
    <lineage>
        <taxon>Eukaryota</taxon>
        <taxon>Sar</taxon>
        <taxon>Alveolata</taxon>
        <taxon>Ciliophora</taxon>
        <taxon>Intramacronucleata</taxon>
        <taxon>Spirotrichea</taxon>
        <taxon>Stichotrichia</taxon>
        <taxon>Sporadotrichida</taxon>
        <taxon>Oxytrichidae</taxon>
        <taxon>Stylonychinae</taxon>
        <taxon>Stylonychia</taxon>
    </lineage>
</organism>
<accession>A0A078A062</accession>
<gene>
    <name evidence="2" type="primary">Contig3365.g3607</name>
    <name evidence="2" type="ORF">STYLEM_3162</name>
</gene>
<dbReference type="SMART" id="SM00261">
    <property type="entry name" value="FU"/>
    <property type="match status" value="1"/>
</dbReference>
<reference evidence="2 3" key="1">
    <citation type="submission" date="2014-06" db="EMBL/GenBank/DDBJ databases">
        <authorList>
            <person name="Swart Estienne"/>
        </authorList>
    </citation>
    <scope>NUCLEOTIDE SEQUENCE [LARGE SCALE GENOMIC DNA]</scope>
    <source>
        <strain evidence="2 3">130c</strain>
    </source>
</reference>
<dbReference type="OrthoDB" id="10251639at2759"/>
<keyword evidence="1" id="KW-0732">Signal</keyword>
<feature type="signal peptide" evidence="1">
    <location>
        <begin position="1"/>
        <end position="24"/>
    </location>
</feature>
<proteinExistence type="predicted"/>
<dbReference type="InterPro" id="IPR009030">
    <property type="entry name" value="Growth_fac_rcpt_cys_sf"/>
</dbReference>
<dbReference type="InterPro" id="IPR006212">
    <property type="entry name" value="Furin_repeat"/>
</dbReference>
<protein>
    <submittedName>
        <fullName evidence="2">Uncharacterized protein</fullName>
    </submittedName>
</protein>
<dbReference type="Gene3D" id="2.10.220.10">
    <property type="entry name" value="Hormone Receptor, Insulin-like Growth Factor Receptor 1, Chain A, domain 2"/>
    <property type="match status" value="1"/>
</dbReference>
<dbReference type="SUPFAM" id="SSF57184">
    <property type="entry name" value="Growth factor receptor domain"/>
    <property type="match status" value="1"/>
</dbReference>
<feature type="chain" id="PRO_5001729180" evidence="1">
    <location>
        <begin position="25"/>
        <end position="472"/>
    </location>
</feature>
<dbReference type="EMBL" id="CCKQ01003062">
    <property type="protein sequence ID" value="CDW74168.1"/>
    <property type="molecule type" value="Genomic_DNA"/>
</dbReference>
<keyword evidence="3" id="KW-1185">Reference proteome</keyword>
<evidence type="ECO:0000256" key="1">
    <source>
        <dbReference type="SAM" id="SignalP"/>
    </source>
</evidence>
<sequence>MRKFCLQFALYFICQLLVIQQAETQDQCSDIINGCQSCQIESTSDRFSLKCLECQSGLSILTQTHISGDLRNEFSLCVPDCARAHQSFSNNLATSMCTCNKINLRVLQGVVKIAKIVIVLKVVLLARDKIFNRDGLTLLSNQIALIQIFKYAQTVTPVSQKMLQYVHSVMAEASELFPLTESELSSDINCMIFDFEKQYNCLQCKPGYYLNIDGYFNATTNRNQDICLSSQWIFYLSKQCNQETGSLIKTLKCSLKLDSNGVDVIQDQILACLDGYVDSKTGQCVTNCGIGRYGSTSFNYKSMIDTSQCLDCDSSCYECSSQFECKSCKKGYFLNLIDGKNTGTCLLKEGQFESTIYVQTRYKLDTAGIIDGSIVNPYLSLQDALTAAYILGSPYESATITILLFSNQSHSMIRYQSNLGIFKNQGWLIYLRIKQSDALIFLDRDSFFGNHSASLGTLKLKLKIIIFQEKFT</sequence>
<evidence type="ECO:0000313" key="2">
    <source>
        <dbReference type="EMBL" id="CDW74168.1"/>
    </source>
</evidence>
<dbReference type="AlphaFoldDB" id="A0A078A062"/>
<name>A0A078A062_STYLE</name>
<dbReference type="InParanoid" id="A0A078A062"/>
<evidence type="ECO:0000313" key="3">
    <source>
        <dbReference type="Proteomes" id="UP000039865"/>
    </source>
</evidence>